<dbReference type="AlphaFoldDB" id="A0A6B0UHP7"/>
<name>A0A6B0UHP7_IXORI</name>
<dbReference type="EMBL" id="GIFC01006613">
    <property type="protein sequence ID" value="MXU88696.1"/>
    <property type="molecule type" value="Transcribed_RNA"/>
</dbReference>
<evidence type="ECO:0000256" key="1">
    <source>
        <dbReference type="SAM" id="Phobius"/>
    </source>
</evidence>
<feature type="transmembrane region" description="Helical" evidence="1">
    <location>
        <begin position="6"/>
        <end position="24"/>
    </location>
</feature>
<protein>
    <submittedName>
        <fullName evidence="2">Uncharacterized protein</fullName>
    </submittedName>
</protein>
<feature type="transmembrane region" description="Helical" evidence="1">
    <location>
        <begin position="64"/>
        <end position="84"/>
    </location>
</feature>
<proteinExistence type="predicted"/>
<keyword evidence="1" id="KW-0812">Transmembrane</keyword>
<reference evidence="2" key="1">
    <citation type="submission" date="2019-12" db="EMBL/GenBank/DDBJ databases">
        <title>An insight into the sialome of adult female Ixodes ricinus ticks feeding for 6 days.</title>
        <authorList>
            <person name="Perner J."/>
            <person name="Ribeiro J.M.C."/>
        </authorList>
    </citation>
    <scope>NUCLEOTIDE SEQUENCE</scope>
    <source>
        <strain evidence="2">Semi-engorged</strain>
        <tissue evidence="2">Salivary glands</tissue>
    </source>
</reference>
<sequence length="103" mass="11615">MVWNCLGNVFLLGVFYVCYLLRAYKLPWGCPGSVTAEKQTDVALLILSRGGDWRCFPLRSALKLLSVFLFFFSNICWHGALGLFCGLCSRCCVWCKRYVQGSG</sequence>
<evidence type="ECO:0000313" key="2">
    <source>
        <dbReference type="EMBL" id="MXU88696.1"/>
    </source>
</evidence>
<keyword evidence="1" id="KW-1133">Transmembrane helix</keyword>
<accession>A0A6B0UHP7</accession>
<organism evidence="2">
    <name type="scientific">Ixodes ricinus</name>
    <name type="common">Common tick</name>
    <name type="synonym">Acarus ricinus</name>
    <dbReference type="NCBI Taxonomy" id="34613"/>
    <lineage>
        <taxon>Eukaryota</taxon>
        <taxon>Metazoa</taxon>
        <taxon>Ecdysozoa</taxon>
        <taxon>Arthropoda</taxon>
        <taxon>Chelicerata</taxon>
        <taxon>Arachnida</taxon>
        <taxon>Acari</taxon>
        <taxon>Parasitiformes</taxon>
        <taxon>Ixodida</taxon>
        <taxon>Ixodoidea</taxon>
        <taxon>Ixodidae</taxon>
        <taxon>Ixodinae</taxon>
        <taxon>Ixodes</taxon>
    </lineage>
</organism>
<keyword evidence="1" id="KW-0472">Membrane</keyword>